<feature type="region of interest" description="Disordered" evidence="2">
    <location>
        <begin position="1972"/>
        <end position="2006"/>
    </location>
</feature>
<feature type="region of interest" description="Disordered" evidence="2">
    <location>
        <begin position="1723"/>
        <end position="1837"/>
    </location>
</feature>
<sequence length="7345" mass="791371">MWLSLFLFLILLPIFAVACVYTAATRTRTLTNVSIVFLRALLRLQNVIGSDDGCAVEPCPGGIVLKDVAVPNKLLELRGGSVTVQSVFIKRLHLLWATSSSPLTLCITGVAISVLQRRVAPKVQPNARPVQHHSGKLNALEALLWSGRSHTSISGWRWRQLQLLRFMIALALRNISVFIADAEFKYQQTGDPGPLVEPSECSAVDAVTVTIRTIEVSPKSNPSSDVPAATGQPSPKRSTNATGEDSPVDPDVKTVASPPPEVRRWLYSWRDVSGLFPRIQALYNWFDRLIANYHPVEDCNAARICVAGVNVHLMSQLNSATDKTQQQEEQRQQTSSRLFGSKRPRGRSGISSRVSPVLARVPVATTKGKFPGATPAVPEWAYLATVLRQWSMQVDVFLGSRPGQGSSRKRHAARLAQPLALHFKGTFGLRGQQRSADNFNLGAQDPTRSNTGSFSGRTGDIDAQPSSSAQGMRRRIIQPSNVSRSSRTAATQPSPSPQPPPNCSTQEATTAQNSGGGAIGAGAGLAIHVDVILKALVLELGPEGVVQLLRMVDRVLTYEKYSVYWSRRPAVSISQSPAAWWQHAGRAIVNDCREHFPLRNVRDMMARRAEYIRVYKELHSMQRGFCSVTYLPEYETSEKYSKMVSKLLAGAATPDAARRSIGDASSSSPAGSAGFRQMPSMGGCSPINLQSDAAPVLNTGHRQRFPMKAVPYPRARQEPSRCAQLETRLLQLESQLPLGQIMCNRTFVALWHSDWLARSHETKARWLEAMGVITNFVDAIPTVDEEEEESNNTVALGEDDTDVDQALQSVDPDSGRVHRASAATQISLAIDCPRLGLKLINKHCLPERYSTMVGLEGAKYKPAAPLEVAKVPADVLAIMLKDIRFFMPDIYRIHLQAATVKASLLGSVSGGPKHVLIVPASHECADGHGTKLDFSTADRSHITESHATAESSFRGTGQSWASEGAIYADAPISRYLSRYKVHLAAVEVALSSPPFVVACARFSDSVMRLKAATQKAGDNTPYEWPSTNLHSLVMDSYTRNRIKVPSSMAVFMPKLEFFCPMVSARWMLAAAHTPSIGGISAQHSEVLAVAVVSNLRIASRYVHTCYASLVQSTSAKAHVEVYFQIQPRSDNLLLTPGNVASGICSPELSHFAKLWLDADDVELAFPCPWPLVPQGVAQQQELLRKRYGRIGSRASNGTVAASAATNVPTTLKGFSAATRAGRHCPQVSLPFLPLLKIRSFSALALNQVPYEPAVPGTMTTHQTVAMHSAIAWFSPWHALALNGAIDSLLSHPVLANLRNQDEHSSDGGEVGAAPSGGLPLGNKPSPHHKLEAGCAAAGGSSISILLDIPLLMINCYAEMPKSFGTMDDLKSKLQAMQGSGSALQLASWVVKCLSTHEQEELNSGTDPLLRWGLRLTPLLTVNIANIRSGLRLTRRNSVMARLQTTGLLVSDHQARLKRSLYAKVWQANSGKGSDGPALNNVQGLMPEDNTSQLVGPLSTRAAALRNFVRDRRRAALCLPSYLAPHGEKRGQVRQQWLRLLEIQLLHRASDFAMFLLSPTHRSVAQCFGALPQPLESYRLLFQESIKCAPPHYTGSPAVLVTPLEPVLVSPHLSSDADYTAHARNQPETPAQRSLVHFRNVSALGSIAALFSPGASRASYGTTPNIKSVTLAQMLGAVHSQSFRQVATLRHSVTVLSGHGSVADSSPRASREGGAFARSSVGRILEEANTPTSSVLPGTKEPGSGSSQPTACSDAPAAASRSLPVPRASCSGRPVANMESEFVRSRPSGIIQPGDTGESDAPEAASSLHSAFTTAQEQSTAAAQDSSPGSQPSVSASTESGTKLSFVQAFRYLGVGLVRQKRLAYVYNMPLPTPVLVIVMTQRLANHKTTTISAGCQQVISSVGVHSVGAIIRMLVQTEQAIRSSVHASKEPMGTTPVSQINASSPPAPNGYIVNVSVHVLKVKVIIEEPPRRQLPPRPLSSIPESDLPQHGREQRTLDPVDKEKREPGLTELTLIQVRELAVELLPDPQPGPPTGLKVRAEIQDITVLDLQGCVEHRNVLIGKTEQLRDCVSQTRNHPGQVKLEYCIPSNPDVPGVFRVVMFDLYITWLRRYSNNLLYAIGIVTAAYRAAIHEGARVNAATASSPTQPLHEQTAESSLSATSTSRTASPLLLIEAINLKVVLPGGAAANHGPIRRAIHNEAISLESTYVAVCIPCDLVALRDAKLVDIERLHGVPAWMTSPEEVCGLISSSLRLGDKHFPQINQQVKPDDRVRPRGSGDAHSEGSAIARRHQPPGAAKTSSPSKRLQKRLQAAKTTLINPLKEILHEAGHKRAKQRGELGVVLIDESATCQTSELNPGYLSIDDDESRPEGTAAAPHHHTTTTLHAAASPQGASRPVEPEAGASAKRQLQGTITILSSQPADSSSTAGYGSQSASTPNLTDFSHEFQPLVLISVTGFIASSGKIVPYDNCAYERKQYMGDTTETNNGVQDSVLPADLRYNAYDEKPRPQRKVVECDPKVESALYLLADTELQSVHQLIDPVNLKGAVFHHMQHGAVQVHFSALGPMVARLGPQCYERLMKVLTDNVTEAHSCFNVGAMMATNMAQRRTTFSPNAAFVPRPGHFPYFHLTVEWMEQFRAVLESDPAWWKPGTAPALGAEPCLEACFSKCSLGLMIMQQTHDMFLALYSQELHIADVRINEHTLDTRYPLEGPHVDTLDVDPTIVHMRSDPARCHSTEGALSKSNGTGSVYYDEENVGIWPPDSESTDTPDGQNVQPVVDDQLRHIFPGRPAVVTLLRSNLDLPTDESAHLTAGSTASGEPSGSGDCPHDSQHDCVRVSFAMLQDGTMANEIELCHTLVQWPYLTETSLVSSIIAIFMPMWGHPLSGPEALLRLSASPWFYFNLLLRNSQAYLPLLAPHLRRLTYGWRAAAAEAAGEGIHLTPEKLQQLFASMVDDDAVRCPAHNTASGTGEGLRPLCEDEQPLMVQPSDPFQSTGRLGVRNVKATGSPLGDPAISGNFATLTMRQIPVVSISEEQPKRLEQMGVAITMAAFRLGHFSGGDGDSILKIDLRNSAGFVRHSNVQVTNWLLPIRSMALEHHCKMPMVEESQVLQKYIAAARKLLFQFRRVMRLKQAMKTSSQQHIREIEAQSQLVHKGSFASGNLPNEPAEGVGMPGLGVNNGDDLASVRSRAAHSTGVTSALDLLVQQATLRATGLLELHKLPLPTSSAAIVAVEKLLSRQTAESKVVFEVDTAVVRASFSNIPVWHALVDDIGIAMGLMKQNNGFFSTAPTTSESAQSQMFTSASEAAAEMRATWKFRPSYMSVDANVKSLGFVLCDDKPKSYGAPDVLTAAMEQIAILYSTARRYYDHMPEQSGCISLCLASQFLNNSTGRWEHLLEPWPAELHLSDPINPVFKSSRTKYIFVSSSELMKLTFHPSCLLTLGDTLSFVRRISDRQQVAIAPVGLSRGGTAAPVAEDPPSVEEQMALSGSIMMRVPQRYLIQNLTGLMMSYWAPKSEDDVQPASIKRVLPSGCSEELQVTPTAKQVKIVGPGGVVVTRLQAQVIVLNFEGSWMPITDVSVDVVGKYCYDLHSPTDERRTPVIVDVALVGRTKILKIHSALFVQNGTSCRLGFRLHFPSVLLARQVVQSAGDMHLPGEQDIRLRTLNPGEGRYLPVVAALGGTLYLEARAPNGKGWCKYEAAQHDVIRLSPSVNEMTSQAGFIATGPPVTGQIGLYGNAPLHFAVKVLVRTRTEYSYTTFHSMEVPGPGLFAKANRPLEASIKVCPTVVLANSLPYYMEGYLISLNGLGREFDTTYPGQKAGEAAPFNGRALTSAKSSISRSPPGSESKRLMRIRRSEILADEVQDRVDEERIAAEFNSLIKMLKPKAAKEFQLQKVNGTDKMQSKKKKCHILAGLRCSLRWIVKRNSKEMELLLRTDTEPPDRITWQELDSFIEWAKQNIRLVHVPPGDTQQLYLDMRKQAVMCVQIPELHLQCTRPIEVNYSSSTASSDHEELPDFMRLDYTISGFTFSKVLADMESRNRAEPAKPLLQVVNQKFQDTAAASWDKVTTTVDRVANTVDKMANTVRDALDALSGPHHVKGAQPVLPAAPSVASPLAHESVSYWHRNNDDRLVRVQLLVVRAVQRQGPNTASSTSPGSQETRAGGSSGDQEGRLLPTLLSSPVRLASTFLLDAGTAAGVAAPSSTEKQIGGHHEAVVPNLARCASSAVEPATAASGPKNIIDAADATPAPVGQEVASPTSPITTAISEVEKTSVSAPTFLHQPTVSVASAEQPVASSTAVAVASSSTVVARSEATSFSLSLQPALSVIKVLNLLKGSLTGKRSGKNVQDVLAASPADPSVVNEYVRVRLSYRPAETASSAVSTAVRTSRRLHQNMDLSGVRPAGRDLESASLASLPTSRQRSSCETPGPSVTNMAAMAFPVVRLHLHVVPTTSSSQEGVRVQFVVSSVPTEPRLILPCAGMHLEMCNDGGAAGAGTAASMFSQAAIRVPEQQSMAMHVVPQQVLYEGAKLSCLRTVDVSPSVTEGRQPSMSSPECLASNSNLLDVNCASPYSPEDSNATKGSATPRRNLRLTGSIGDPSEASPANAVLHHTGPGSPIPIPDTSPPNWRSRQARRLVHRQPVSHMEAVLTRNVASVNTLVLGASSAGTSCISAATGHRGTEKVHQRASIDVTAQRADTLWSENAAFKYGSSVSTASGYQLPTRVQLGELQHLDGPSKAVVDGDHTSESWAPDGMRHKAASDLQAPAPAAGLVVESGISRPILHLGSQSATSEQLSSAQMLLESPPTKLSEGYVQLELLSARADSIPGCINSSGRRSATFSVSPSLCRGPSKSPRSAGSLGSSTKGSYKGGRRRGSAPLQLALSLDEGSPAAQSPVQNIDASLDTSPTGGLLKASSRNLSGRRGEGDLPAISEAANPDIVRDIDLVSSLKAAVSEDPSSGKGLLARRWTADDIGDNSTCYEDSGISSGAIQAAKPCLASPGGRKVHSDKRFGDRVYGWRFRHSRERAAGRQQQASLVGIGKRALLQRSYRTPVVREGRTAANPIVLAKSAMQVVPRLPSIARNMGGKIVDGGQQVIQGVPHVATMVADTILAGGQGVKEKVVESTEQAIKIAKPKIKKGLIALAWKATEAMRKRKQGADGFAVYDNMKPSLKGKHKNCQEHAPKILMLSLHNSLATKEEEYVCRLTLYAPYWVDNRTGLNLIFKDLDAPAGLDNLPFLLWHPVRVPGDKNGHLSHQSSRERTSSGASTPQLDRRSVQARRDGYGFQGQKPALLNDQPRTRFCVEDHGHAKTGFCVAFTIATINQKYSVDIKGEKEKVSVSAQEKVNDADSFSKFSQRLSNHNGVTQVSSKRVSQREFGQAAEADSWPQQQFSLPPSNTLSASHPCLQSGAELGLKPELVEVQNGDMDSHAGDADAAAVAKDPVPCPEPPGLGLAAIMGTGLLQHPTQGSDVNQKPTMSEITPAEDDEGKGPHVASNVSTMPLPDIPEDGALGTGIPSLLTPCASNKDTMGLEGRTSLRKSQGLTPSVTASGNRLSLACDNVEVDVKGYSSNCSAGHSVEHDKSSCKQSEQVYVRRLYQFAVEVWAAPSGTPFGRTKVITVKNKYLILNATGLLIEYKQKGTPDPSANPCQGKYGETRRFSRRLPNNSSASLHWDNADAEQELMIRPAADDWKWSGSFKLPEVEDYFGLRIRHRHHNEYVIIPVNITVGAAGSVLVTLNSKGSIPPYMIVNRCRDVIIRLKQADYCGSMNVTSSCYNQWEEWDEILPNTNPMPFAWDEPRFRHVVKVMAYIQRDTAAPSLDDAIDVDLDAVDANCYIYVQSRSARTLPLGTQAARAKFLTDNAKKVYVSVYADGPTRVLCFSEDRSGAANLDDEDSLLNLSYRLQRVASRLKDVDRRLLHQLGGALDFDIGVEQAAGQDGASSHRAAASGLLGDGTRRPNRGGISLGPPRGIGGGITAFRFGTTQVPVGISTGPTTSPPSQLGITGLGVPRSQASFAITHPPSRVGSASTPLVLQAPFRNTPAPIPALINPQQRVQPGRIHQNQTHAAGLAWVAPGLPPSADGLPPLLRSAPIAEDMRSPSLEALPAFGGDIDIPIGGDLTVVLRSVEGLSTGLNSNEKVVAVEAKMAVVACTPGNGDAKASWAQLVDQPAAPSGLAPVITSNVGRTGAVFGSGSGCVGNVAFLDHTQIFRDVAASSELRIDFYIAKGTEQSQVGSKVGQGAIHAVQSTRVQRTHAGASLYGQGHSTAAASSRNAADVSMAAHMHKLAVSGGQFAGCVRVPLMATLGRDKAQVWRLPLERKAGSQLVRGYVTLSFEWSMTNEGMLVHEIATLEHILDEKLELLAQLKPLPISTTMTFVRDPAQQDGAGGRELGMAASGSSAPAAGMAADSRSLSLGAGGSALSASRPLSTGKTAKALAESYFVNLEVSVLEISGLVPREGVRASIAASMYGRQTASTMSVAMLPRAVVVMTCGGETRKVPAPAHSVNPRFPKNKITFENVPLGSKMELKVFDKVSRSYLKLLAEAEIHLSHIPGTDPIYAWLALARRAHGSRSQRVLALLMIMEEQGDAGVQLLMRIRINKPQVHGVGMAVTLDLAGVGLCAKTSLEELFNYTMQKMRATVVQTRSELQVSMVVQTIQLDNQMLEAKNPVVLSPADISGSSSLAQARRRHMAEFAKRFGRTHPVLRMGSQDSPSRDPLLTCQVIYNQAGSNHALASTKGQEDSVGILAFRKVVLQLGPMDFSADQEFIEGVIAYLNGLPLEDFYQDRQWQLKIDAMQGGSMAPIGAAEDLIVRQKKSNEHVFAWLAAKEAKEFELLRGQSSMWFYLEEFYLSDVFINVTLALSSSFNTSGSAYSSTSEPGREDDRQRSMLRGFLSRVSGSDGFQLINVTNAPIQLEYVELKNHLVNRVSLINKLYRHYSWIALAQARKVLGGAGPAIAAIPASLLWASIALVDLGQDVAAKRVNPLVMPTRIGYVVFTVMGQVIGVLSRTMCALMGVMPPRFSTDNVNLSDSEMARRFGIKPQTVVDALYLGQRDVVLGLMSAAFGIMHDTAAGARWKGDFALLGVPMGLIKASVGLGVRPAAGAIEATSKVLQGVGLACLGKRGIQGKLVRRVQAPGLAITDVVQAARASAAQAAMQGALIAAWQAALPAISSPLADDEVLDVVAARSSRVVLLTNKHLAYLYARRHSVPAPGSSSPTFQNATPGAFSVTYRVKWMIRNDHIDNIRGLDRGYAVSVEYHKPVKLGRLSLKLPLHRGMRTATAEGHKDLIFRLNRHIGRAANRGGFINPMAAVTGDGGGCIDDDVQQLRIMLPPIKDTEVHNAMYSQGGSW</sequence>
<dbReference type="PANTHER" id="PTHR16166">
    <property type="entry name" value="VACUOLAR PROTEIN SORTING-ASSOCIATED PROTEIN VPS13"/>
    <property type="match status" value="1"/>
</dbReference>
<feature type="compositionally biased region" description="Polar residues" evidence="2">
    <location>
        <begin position="503"/>
        <end position="513"/>
    </location>
</feature>
<feature type="compositionally biased region" description="Polar residues" evidence="2">
    <location>
        <begin position="4886"/>
        <end position="4903"/>
    </location>
</feature>
<protein>
    <recommendedName>
        <fullName evidence="4">Vacuolar protein sorting-associated protein 13 VPS13 adaptor binding domain-containing protein</fullName>
    </recommendedName>
</protein>
<proteinExistence type="inferred from homology"/>
<reference evidence="5" key="1">
    <citation type="journal article" date="2021" name="Proc. Natl. Acad. Sci. U.S.A.">
        <title>Three genomes in the algal genus Volvox reveal the fate of a haploid sex-determining region after a transition to homothallism.</title>
        <authorList>
            <person name="Yamamoto K."/>
            <person name="Hamaji T."/>
            <person name="Kawai-Toyooka H."/>
            <person name="Matsuzaki R."/>
            <person name="Takahashi F."/>
            <person name="Nishimura Y."/>
            <person name="Kawachi M."/>
            <person name="Noguchi H."/>
            <person name="Minakuchi Y."/>
            <person name="Umen J.G."/>
            <person name="Toyoda A."/>
            <person name="Nozaki H."/>
        </authorList>
    </citation>
    <scope>NUCLEOTIDE SEQUENCE</scope>
    <source>
        <strain evidence="5">NIES-3785</strain>
    </source>
</reference>
<evidence type="ECO:0000313" key="5">
    <source>
        <dbReference type="EMBL" id="GIL94410.1"/>
    </source>
</evidence>
<feature type="region of interest" description="Disordered" evidence="2">
    <location>
        <begin position="6860"/>
        <end position="6879"/>
    </location>
</feature>
<keyword evidence="3" id="KW-0732">Signal</keyword>
<feature type="chain" id="PRO_5035324822" description="Vacuolar protein sorting-associated protein 13 VPS13 adaptor binding domain-containing protein" evidence="3">
    <location>
        <begin position="19"/>
        <end position="7345"/>
    </location>
</feature>
<evidence type="ECO:0000259" key="4">
    <source>
        <dbReference type="Pfam" id="PF25036"/>
    </source>
</evidence>
<dbReference type="PANTHER" id="PTHR16166:SF93">
    <property type="entry name" value="INTERMEMBRANE LIPID TRANSFER PROTEIN VPS13"/>
    <property type="match status" value="1"/>
</dbReference>
<name>A0A8J4D371_9CHLO</name>
<feature type="region of interest" description="Disordered" evidence="2">
    <location>
        <begin position="2142"/>
        <end position="2161"/>
    </location>
</feature>
<evidence type="ECO:0000256" key="3">
    <source>
        <dbReference type="SAM" id="SignalP"/>
    </source>
</evidence>
<feature type="compositionally biased region" description="Polar residues" evidence="2">
    <location>
        <begin position="4828"/>
        <end position="4839"/>
    </location>
</feature>
<feature type="domain" description="Vacuolar protein sorting-associated protein 13 VPS13 adaptor binding" evidence="4">
    <location>
        <begin position="5604"/>
        <end position="5794"/>
    </location>
</feature>
<feature type="region of interest" description="Disordered" evidence="2">
    <location>
        <begin position="217"/>
        <end position="256"/>
    </location>
</feature>
<dbReference type="InterPro" id="IPR026847">
    <property type="entry name" value="VPS13"/>
</dbReference>
<feature type="region of interest" description="Disordered" evidence="2">
    <location>
        <begin position="5461"/>
        <end position="5487"/>
    </location>
</feature>
<feature type="compositionally biased region" description="Basic and acidic residues" evidence="2">
    <location>
        <begin position="1987"/>
        <end position="2006"/>
    </location>
</feature>
<feature type="region of interest" description="Disordered" evidence="2">
    <location>
        <begin position="437"/>
        <end position="515"/>
    </location>
</feature>
<evidence type="ECO:0000256" key="1">
    <source>
        <dbReference type="ARBA" id="ARBA00006545"/>
    </source>
</evidence>
<feature type="region of interest" description="Disordered" evidence="2">
    <location>
        <begin position="2805"/>
        <end position="2828"/>
    </location>
</feature>
<feature type="compositionally biased region" description="Basic and acidic residues" evidence="2">
    <location>
        <begin position="2267"/>
        <end position="2282"/>
    </location>
</feature>
<comment type="similarity">
    <text evidence="1">Belongs to the VPS13 family.</text>
</comment>
<feature type="region of interest" description="Disordered" evidence="2">
    <location>
        <begin position="320"/>
        <end position="352"/>
    </location>
</feature>
<feature type="region of interest" description="Disordered" evidence="2">
    <location>
        <begin position="4143"/>
        <end position="4171"/>
    </location>
</feature>
<feature type="compositionally biased region" description="Polar residues" evidence="2">
    <location>
        <begin position="4144"/>
        <end position="4158"/>
    </location>
</feature>
<feature type="region of interest" description="Disordered" evidence="2">
    <location>
        <begin position="5933"/>
        <end position="5963"/>
    </location>
</feature>
<feature type="region of interest" description="Disordered" evidence="2">
    <location>
        <begin position="4828"/>
        <end position="4925"/>
    </location>
</feature>
<feature type="compositionally biased region" description="Low complexity" evidence="2">
    <location>
        <begin position="4853"/>
        <end position="4862"/>
    </location>
</feature>
<feature type="compositionally biased region" description="Polar residues" evidence="2">
    <location>
        <begin position="6860"/>
        <end position="6872"/>
    </location>
</feature>
<feature type="compositionally biased region" description="Polar residues" evidence="2">
    <location>
        <begin position="446"/>
        <end position="456"/>
    </location>
</feature>
<organism evidence="5 6">
    <name type="scientific">Volvox reticuliferus</name>
    <dbReference type="NCBI Taxonomy" id="1737510"/>
    <lineage>
        <taxon>Eukaryota</taxon>
        <taxon>Viridiplantae</taxon>
        <taxon>Chlorophyta</taxon>
        <taxon>core chlorophytes</taxon>
        <taxon>Chlorophyceae</taxon>
        <taxon>CS clade</taxon>
        <taxon>Chlamydomonadales</taxon>
        <taxon>Volvocaceae</taxon>
        <taxon>Volvox</taxon>
    </lineage>
</organism>
<evidence type="ECO:0000313" key="6">
    <source>
        <dbReference type="Proteomes" id="UP000722791"/>
    </source>
</evidence>
<feature type="compositionally biased region" description="Polar residues" evidence="2">
    <location>
        <begin position="231"/>
        <end position="243"/>
    </location>
</feature>
<dbReference type="EMBL" id="BNCQ01000001">
    <property type="protein sequence ID" value="GIL94410.1"/>
    <property type="molecule type" value="Genomic_DNA"/>
</dbReference>
<dbReference type="InterPro" id="IPR009543">
    <property type="entry name" value="VPS13_VAB"/>
</dbReference>
<feature type="region of interest" description="Disordered" evidence="2">
    <location>
        <begin position="5244"/>
        <end position="5272"/>
    </location>
</feature>
<feature type="region of interest" description="Disordered" evidence="2">
    <location>
        <begin position="2259"/>
        <end position="2309"/>
    </location>
</feature>
<feature type="region of interest" description="Disordered" evidence="2">
    <location>
        <begin position="1299"/>
        <end position="1325"/>
    </location>
</feature>
<feature type="compositionally biased region" description="Low complexity" evidence="2">
    <location>
        <begin position="1809"/>
        <end position="1836"/>
    </location>
</feature>
<dbReference type="Proteomes" id="UP000722791">
    <property type="component" value="Unassembled WGS sequence"/>
</dbReference>
<feature type="region of interest" description="Disordered" evidence="2">
    <location>
        <begin position="2363"/>
        <end position="2408"/>
    </location>
</feature>
<dbReference type="Pfam" id="PF25036">
    <property type="entry name" value="VPS13_VAB"/>
    <property type="match status" value="1"/>
</dbReference>
<feature type="compositionally biased region" description="Basic and acidic residues" evidence="2">
    <location>
        <begin position="5244"/>
        <end position="5257"/>
    </location>
</feature>
<dbReference type="GO" id="GO:0045053">
    <property type="term" value="P:protein retention in Golgi apparatus"/>
    <property type="evidence" value="ECO:0007669"/>
    <property type="project" value="TreeGrafter"/>
</dbReference>
<evidence type="ECO:0000256" key="2">
    <source>
        <dbReference type="SAM" id="MobiDB-lite"/>
    </source>
</evidence>
<accession>A0A8J4D371</accession>
<comment type="caution">
    <text evidence="5">The sequence shown here is derived from an EMBL/GenBank/DDBJ whole genome shotgun (WGS) entry which is preliminary data.</text>
</comment>
<feature type="region of interest" description="Disordered" evidence="2">
    <location>
        <begin position="4564"/>
        <end position="4624"/>
    </location>
</feature>
<feature type="compositionally biased region" description="Polar residues" evidence="2">
    <location>
        <begin position="5461"/>
        <end position="5474"/>
    </location>
</feature>
<dbReference type="GO" id="GO:0006623">
    <property type="term" value="P:protein targeting to vacuole"/>
    <property type="evidence" value="ECO:0007669"/>
    <property type="project" value="TreeGrafter"/>
</dbReference>
<feature type="compositionally biased region" description="Polar residues" evidence="2">
    <location>
        <begin position="478"/>
        <end position="487"/>
    </location>
</feature>
<feature type="signal peptide" evidence="3">
    <location>
        <begin position="1"/>
        <end position="18"/>
    </location>
</feature>
<gene>
    <name evidence="5" type="ORF">Vretimale_616</name>
</gene>